<feature type="signal peptide" evidence="8">
    <location>
        <begin position="1"/>
        <end position="30"/>
    </location>
</feature>
<evidence type="ECO:0000256" key="1">
    <source>
        <dbReference type="ARBA" id="ARBA00000677"/>
    </source>
</evidence>
<keyword evidence="5 7" id="KW-0378">Hydrolase</keyword>
<dbReference type="GO" id="GO:0004252">
    <property type="term" value="F:serine-type endopeptidase activity"/>
    <property type="evidence" value="ECO:0007669"/>
    <property type="project" value="InterPro"/>
</dbReference>
<feature type="active site" evidence="6">
    <location>
        <position position="39"/>
    </location>
</feature>
<dbReference type="PANTHER" id="PTHR43390:SF1">
    <property type="entry name" value="CHLOROPLAST PROCESSING PEPTIDASE"/>
    <property type="match status" value="1"/>
</dbReference>
<feature type="domain" description="Peptidase S26" evidence="9">
    <location>
        <begin position="16"/>
        <end position="197"/>
    </location>
</feature>
<evidence type="ECO:0000259" key="9">
    <source>
        <dbReference type="Pfam" id="PF10502"/>
    </source>
</evidence>
<dbReference type="RefSeq" id="WP_006990800.1">
    <property type="nucleotide sequence ID" value="NZ_BAEP01000005.1"/>
</dbReference>
<evidence type="ECO:0000256" key="8">
    <source>
        <dbReference type="SAM" id="SignalP"/>
    </source>
</evidence>
<dbReference type="Proteomes" id="UP000006263">
    <property type="component" value="Unassembled WGS sequence"/>
</dbReference>
<dbReference type="AlphaFoldDB" id="K6XPR5"/>
<dbReference type="PROSITE" id="PS00760">
    <property type="entry name" value="SPASE_I_2"/>
    <property type="match status" value="1"/>
</dbReference>
<sequence>MIIKLTKMYKHNRGTLLFIALMCVFRSAVADWNEVPTGSMLPTIVEGDRILVNKLAYDLSTPFVHHSLYKLADPMRGDIIVFDSAVSEKRLVKRVIGVPGDTVALIDNVLFINDKQIDYEDSANKDDFSEITEDLLGVKHRILVANNGSGLSNFSAVDIPSNYYYLAMGDNRDNSADSRVIGLIPRDEIIGRAKQVVMSLNYHNYYLPRSQRFMHDL</sequence>
<dbReference type="OrthoDB" id="9815782at2"/>
<dbReference type="GO" id="GO:0006465">
    <property type="term" value="P:signal peptide processing"/>
    <property type="evidence" value="ECO:0007669"/>
    <property type="project" value="InterPro"/>
</dbReference>
<dbReference type="Pfam" id="PF10502">
    <property type="entry name" value="Peptidase_S26"/>
    <property type="match status" value="1"/>
</dbReference>
<comment type="similarity">
    <text evidence="2 7">Belongs to the peptidase S26 family.</text>
</comment>
<dbReference type="InterPro" id="IPR036286">
    <property type="entry name" value="LexA/Signal_pep-like_sf"/>
</dbReference>
<gene>
    <name evidence="10" type="primary">lepB</name>
    <name evidence="10" type="ORF">GMES_0340</name>
</gene>
<dbReference type="PRINTS" id="PR00727">
    <property type="entry name" value="LEADERPTASE"/>
</dbReference>
<comment type="caution">
    <text evidence="10">The sequence shown here is derived from an EMBL/GenBank/DDBJ whole genome shotgun (WGS) entry which is preliminary data.</text>
</comment>
<feature type="chain" id="PRO_5003896790" description="Signal peptidase I" evidence="8">
    <location>
        <begin position="31"/>
        <end position="217"/>
    </location>
</feature>
<evidence type="ECO:0000256" key="2">
    <source>
        <dbReference type="ARBA" id="ARBA00009370"/>
    </source>
</evidence>
<keyword evidence="8" id="KW-0732">Signal</keyword>
<dbReference type="InterPro" id="IPR019533">
    <property type="entry name" value="Peptidase_S26"/>
</dbReference>
<feature type="active site" evidence="6">
    <location>
        <position position="93"/>
    </location>
</feature>
<dbReference type="InterPro" id="IPR019757">
    <property type="entry name" value="Pept_S26A_signal_pept_1_Lys-AS"/>
</dbReference>
<dbReference type="PANTHER" id="PTHR43390">
    <property type="entry name" value="SIGNAL PEPTIDASE I"/>
    <property type="match status" value="1"/>
</dbReference>
<reference evidence="10 11" key="1">
    <citation type="journal article" date="2017" name="Antonie Van Leeuwenhoek">
        <title>Rhizobium rhizosphaerae sp. nov., a novel species isolated from rice rhizosphere.</title>
        <authorList>
            <person name="Zhao J.J."/>
            <person name="Zhang J."/>
            <person name="Zhang R.J."/>
            <person name="Zhang C.W."/>
            <person name="Yin H.Q."/>
            <person name="Zhang X.X."/>
        </authorList>
    </citation>
    <scope>NUCLEOTIDE SEQUENCE [LARGE SCALE GENOMIC DNA]</scope>
    <source>
        <strain evidence="10 11">KMM 241</strain>
    </source>
</reference>
<dbReference type="eggNOG" id="COG0681">
    <property type="taxonomic scope" value="Bacteria"/>
</dbReference>
<dbReference type="EMBL" id="BAEP01000005">
    <property type="protein sequence ID" value="GAC22649.1"/>
    <property type="molecule type" value="Genomic_DNA"/>
</dbReference>
<dbReference type="NCBIfam" id="TIGR02227">
    <property type="entry name" value="sigpep_I_bact"/>
    <property type="match status" value="1"/>
</dbReference>
<evidence type="ECO:0000313" key="10">
    <source>
        <dbReference type="EMBL" id="GAC22649.1"/>
    </source>
</evidence>
<name>K6XPR5_9ALTE</name>
<organism evidence="10 11">
    <name type="scientific">Paraglaciecola mesophila KMM 241</name>
    <dbReference type="NCBI Taxonomy" id="1128912"/>
    <lineage>
        <taxon>Bacteria</taxon>
        <taxon>Pseudomonadati</taxon>
        <taxon>Pseudomonadota</taxon>
        <taxon>Gammaproteobacteria</taxon>
        <taxon>Alteromonadales</taxon>
        <taxon>Alteromonadaceae</taxon>
        <taxon>Paraglaciecola</taxon>
    </lineage>
</organism>
<dbReference type="GO" id="GO:0016020">
    <property type="term" value="C:membrane"/>
    <property type="evidence" value="ECO:0007669"/>
    <property type="project" value="UniProtKB-SubCell"/>
</dbReference>
<evidence type="ECO:0000256" key="6">
    <source>
        <dbReference type="PIRSR" id="PIRSR600223-1"/>
    </source>
</evidence>
<dbReference type="SUPFAM" id="SSF51306">
    <property type="entry name" value="LexA/Signal peptidase"/>
    <property type="match status" value="1"/>
</dbReference>
<dbReference type="CDD" id="cd06530">
    <property type="entry name" value="S26_SPase_I"/>
    <property type="match status" value="1"/>
</dbReference>
<comment type="catalytic activity">
    <reaction evidence="1 7">
        <text>Cleavage of hydrophobic, N-terminal signal or leader sequences from secreted and periplasmic proteins.</text>
        <dbReference type="EC" id="3.4.21.89"/>
    </reaction>
</comment>
<evidence type="ECO:0000256" key="7">
    <source>
        <dbReference type="RuleBase" id="RU362042"/>
    </source>
</evidence>
<protein>
    <recommendedName>
        <fullName evidence="4 7">Signal peptidase I</fullName>
        <ecNumber evidence="3 7">3.4.21.89</ecNumber>
    </recommendedName>
</protein>
<dbReference type="MEROPS" id="S26.026"/>
<evidence type="ECO:0000256" key="3">
    <source>
        <dbReference type="ARBA" id="ARBA00013208"/>
    </source>
</evidence>
<dbReference type="EC" id="3.4.21.89" evidence="3 7"/>
<evidence type="ECO:0000256" key="4">
    <source>
        <dbReference type="ARBA" id="ARBA00019232"/>
    </source>
</evidence>
<comment type="subcellular location">
    <subcellularLocation>
        <location evidence="7">Membrane</location>
        <topology evidence="7">Multi-pass membrane protein</topology>
    </subcellularLocation>
</comment>
<dbReference type="Gene3D" id="2.10.109.10">
    <property type="entry name" value="Umud Fragment, subunit A"/>
    <property type="match status" value="1"/>
</dbReference>
<dbReference type="GO" id="GO:0009003">
    <property type="term" value="F:signal peptidase activity"/>
    <property type="evidence" value="ECO:0007669"/>
    <property type="project" value="UniProtKB-EC"/>
</dbReference>
<dbReference type="InterPro" id="IPR000223">
    <property type="entry name" value="Pept_S26A_signal_pept_1"/>
</dbReference>
<proteinExistence type="inferred from homology"/>
<evidence type="ECO:0000256" key="5">
    <source>
        <dbReference type="ARBA" id="ARBA00022801"/>
    </source>
</evidence>
<evidence type="ECO:0000313" key="11">
    <source>
        <dbReference type="Proteomes" id="UP000006263"/>
    </source>
</evidence>
<accession>K6XPR5</accession>
<keyword evidence="7" id="KW-0645">Protease</keyword>